<organism evidence="1 2">
    <name type="scientific">Colletotrichum sojae</name>
    <dbReference type="NCBI Taxonomy" id="2175907"/>
    <lineage>
        <taxon>Eukaryota</taxon>
        <taxon>Fungi</taxon>
        <taxon>Dikarya</taxon>
        <taxon>Ascomycota</taxon>
        <taxon>Pezizomycotina</taxon>
        <taxon>Sordariomycetes</taxon>
        <taxon>Hypocreomycetidae</taxon>
        <taxon>Glomerellales</taxon>
        <taxon>Glomerellaceae</taxon>
        <taxon>Colletotrichum</taxon>
        <taxon>Colletotrichum orchidearum species complex</taxon>
    </lineage>
</organism>
<protein>
    <submittedName>
        <fullName evidence="1">Uncharacterized protein</fullName>
    </submittedName>
</protein>
<dbReference type="EMBL" id="WIGN01000119">
    <property type="protein sequence ID" value="KAF6808377.1"/>
    <property type="molecule type" value="Genomic_DNA"/>
</dbReference>
<reference evidence="1 2" key="1">
    <citation type="journal article" date="2020" name="Phytopathology">
        <title>Genome Sequence Resources of Colletotrichum truncatum, C. plurivorum, C. musicola, and C. sojae: Four Species Pathogenic to Soybean (Glycine max).</title>
        <authorList>
            <person name="Rogerio F."/>
            <person name="Boufleur T.R."/>
            <person name="Ciampi-Guillardi M."/>
            <person name="Sukno S.A."/>
            <person name="Thon M.R."/>
            <person name="Massola Junior N.S."/>
            <person name="Baroncelli R."/>
        </authorList>
    </citation>
    <scope>NUCLEOTIDE SEQUENCE [LARGE SCALE GENOMIC DNA]</scope>
    <source>
        <strain evidence="1 2">LFN0009</strain>
    </source>
</reference>
<keyword evidence="2" id="KW-1185">Reference proteome</keyword>
<comment type="caution">
    <text evidence="1">The sequence shown here is derived from an EMBL/GenBank/DDBJ whole genome shotgun (WGS) entry which is preliminary data.</text>
</comment>
<dbReference type="Proteomes" id="UP000652219">
    <property type="component" value="Unassembled WGS sequence"/>
</dbReference>
<accession>A0A8H6J8D6</accession>
<gene>
    <name evidence="1" type="ORF">CSOJ01_07604</name>
</gene>
<name>A0A8H6J8D6_9PEZI</name>
<evidence type="ECO:0000313" key="1">
    <source>
        <dbReference type="EMBL" id="KAF6808377.1"/>
    </source>
</evidence>
<evidence type="ECO:0000313" key="2">
    <source>
        <dbReference type="Proteomes" id="UP000652219"/>
    </source>
</evidence>
<dbReference type="AlphaFoldDB" id="A0A8H6J8D6"/>
<proteinExistence type="predicted"/>
<sequence length="171" mass="18644">MFKEQASSEVIYTSLAWGLSRSAGLVYLRAAAAPGLATDIWRCAELNPFETSPGLMSTRPTALMSTGLLRRRQLCLIPWQAAVDSLACVATAAIARRHFGPRNSTRKRIHRHESCLVPGSSGLLVPLNHAHCYFRVPLSTRAPCVLRSAGTYLANVAEFAVANARRRLVKG</sequence>